<dbReference type="AlphaFoldDB" id="C4F8I4"/>
<dbReference type="STRING" id="521003.COLINT_02355"/>
<dbReference type="EMBL" id="ABXH02000005">
    <property type="protein sequence ID" value="EEP44856.1"/>
    <property type="molecule type" value="Genomic_DNA"/>
</dbReference>
<proteinExistence type="predicted"/>
<organism evidence="1 2">
    <name type="scientific">Collinsella intestinalis DSM 13280</name>
    <dbReference type="NCBI Taxonomy" id="521003"/>
    <lineage>
        <taxon>Bacteria</taxon>
        <taxon>Bacillati</taxon>
        <taxon>Actinomycetota</taxon>
        <taxon>Coriobacteriia</taxon>
        <taxon>Coriobacteriales</taxon>
        <taxon>Coriobacteriaceae</taxon>
        <taxon>Collinsella</taxon>
    </lineage>
</organism>
<gene>
    <name evidence="1" type="ORF">COLINT_02355</name>
</gene>
<protein>
    <submittedName>
        <fullName evidence="1">Uncharacterized protein</fullName>
    </submittedName>
</protein>
<dbReference type="RefSeq" id="WP_006722599.1">
    <property type="nucleotide sequence ID" value="NZ_GG692710.1"/>
</dbReference>
<accession>C4F8I4</accession>
<dbReference type="HOGENOM" id="CLU_2521841_0_0_11"/>
<reference evidence="1 2" key="1">
    <citation type="submission" date="2009-04" db="EMBL/GenBank/DDBJ databases">
        <authorList>
            <person name="Weinstock G."/>
            <person name="Sodergren E."/>
            <person name="Clifton S."/>
            <person name="Fulton L."/>
            <person name="Fulton B."/>
            <person name="Courtney L."/>
            <person name="Fronick C."/>
            <person name="Harrison M."/>
            <person name="Strong C."/>
            <person name="Farmer C."/>
            <person name="Delahaunty K."/>
            <person name="Markovic C."/>
            <person name="Hall O."/>
            <person name="Minx P."/>
            <person name="Tomlinson C."/>
            <person name="Mitreva M."/>
            <person name="Nelson J."/>
            <person name="Hou S."/>
            <person name="Wollam A."/>
            <person name="Pepin K.H."/>
            <person name="Johnson M."/>
            <person name="Bhonagiri V."/>
            <person name="Nash W.E."/>
            <person name="Warren W."/>
            <person name="Chinwalla A."/>
            <person name="Mardis E.R."/>
            <person name="Wilson R.K."/>
        </authorList>
    </citation>
    <scope>NUCLEOTIDE SEQUENCE [LARGE SCALE GENOMIC DNA]</scope>
    <source>
        <strain evidence="1 2">DSM 13280</strain>
    </source>
</reference>
<evidence type="ECO:0000313" key="1">
    <source>
        <dbReference type="EMBL" id="EEP44856.1"/>
    </source>
</evidence>
<evidence type="ECO:0000313" key="2">
    <source>
        <dbReference type="Proteomes" id="UP000003295"/>
    </source>
</evidence>
<name>C4F8I4_9ACTN</name>
<comment type="caution">
    <text evidence="1">The sequence shown here is derived from an EMBL/GenBank/DDBJ whole genome shotgun (WGS) entry which is preliminary data.</text>
</comment>
<sequence length="87" mass="8503">MNGDIESEMIAAGSALAGIFCAPPSESRPVRFGTVVAASGARLDVSVGGATLKGLSMTTSCSGAKAGDRCIVHAVGPIAVVTGIIAK</sequence>
<dbReference type="Proteomes" id="UP000003295">
    <property type="component" value="Unassembled WGS sequence"/>
</dbReference>